<gene>
    <name evidence="2" type="ordered locus">SULAZ_0369</name>
</gene>
<dbReference type="AlphaFoldDB" id="C1DTC6"/>
<dbReference type="GO" id="GO:0020037">
    <property type="term" value="F:heme binding"/>
    <property type="evidence" value="ECO:0007669"/>
    <property type="project" value="InterPro"/>
</dbReference>
<proteinExistence type="predicted"/>
<name>C1DTC6_SULAA</name>
<keyword evidence="3" id="KW-1185">Reference proteome</keyword>
<evidence type="ECO:0000313" key="3">
    <source>
        <dbReference type="Proteomes" id="UP000001369"/>
    </source>
</evidence>
<protein>
    <submittedName>
        <fullName evidence="2">Sulfite:Cytochrome c oxidoreductase subunit B</fullName>
    </submittedName>
</protein>
<evidence type="ECO:0000313" key="2">
    <source>
        <dbReference type="EMBL" id="ACN99365.1"/>
    </source>
</evidence>
<dbReference type="HOGENOM" id="CLU_155036_1_0_0"/>
<dbReference type="KEGG" id="saf:SULAZ_0369"/>
<dbReference type="RefSeq" id="WP_012674683.1">
    <property type="nucleotide sequence ID" value="NC_012438.1"/>
</dbReference>
<dbReference type="OrthoDB" id="15625at2"/>
<organism evidence="2 3">
    <name type="scientific">Sulfurihydrogenibium azorense (strain DSM 15241 / OCM 825 / Az-Fu1)</name>
    <dbReference type="NCBI Taxonomy" id="204536"/>
    <lineage>
        <taxon>Bacteria</taxon>
        <taxon>Pseudomonadati</taxon>
        <taxon>Aquificota</taxon>
        <taxon>Aquificia</taxon>
        <taxon>Aquificales</taxon>
        <taxon>Hydrogenothermaceae</taxon>
        <taxon>Sulfurihydrogenibium</taxon>
    </lineage>
</organism>
<sequence length="110" mass="12894">MRFFKKILISTLMLNAILISSSKAQDSQVYSINLPYYDWKLKEGKYKLVFEQNCLMCHSPGYVFGQSKGKTGKDMWRTVVYQMINDFKAPISKEDAEKIIQYLNENYSNQ</sequence>
<dbReference type="Gene3D" id="1.10.760.10">
    <property type="entry name" value="Cytochrome c-like domain"/>
    <property type="match status" value="1"/>
</dbReference>
<dbReference type="eggNOG" id="ENOG502ZNUJ">
    <property type="taxonomic scope" value="Bacteria"/>
</dbReference>
<dbReference type="SUPFAM" id="SSF46626">
    <property type="entry name" value="Cytochrome c"/>
    <property type="match status" value="1"/>
</dbReference>
<dbReference type="InterPro" id="IPR036909">
    <property type="entry name" value="Cyt_c-like_dom_sf"/>
</dbReference>
<accession>C1DTC6</accession>
<feature type="signal peptide" evidence="1">
    <location>
        <begin position="1"/>
        <end position="24"/>
    </location>
</feature>
<keyword evidence="1" id="KW-0732">Signal</keyword>
<feature type="chain" id="PRO_5002906567" evidence="1">
    <location>
        <begin position="25"/>
        <end position="110"/>
    </location>
</feature>
<dbReference type="GO" id="GO:0009055">
    <property type="term" value="F:electron transfer activity"/>
    <property type="evidence" value="ECO:0007669"/>
    <property type="project" value="InterPro"/>
</dbReference>
<dbReference type="EMBL" id="CP001229">
    <property type="protein sequence ID" value="ACN99365.1"/>
    <property type="molecule type" value="Genomic_DNA"/>
</dbReference>
<evidence type="ECO:0000256" key="1">
    <source>
        <dbReference type="SAM" id="SignalP"/>
    </source>
</evidence>
<reference evidence="2 3" key="1">
    <citation type="journal article" date="2009" name="J. Bacteriol.">
        <title>Complete and draft genome sequences of six members of the Aquificales.</title>
        <authorList>
            <person name="Reysenbach A.L."/>
            <person name="Hamamura N."/>
            <person name="Podar M."/>
            <person name="Griffiths E."/>
            <person name="Ferreira S."/>
            <person name="Hochstein R."/>
            <person name="Heidelberg J."/>
            <person name="Johnson J."/>
            <person name="Mead D."/>
            <person name="Pohorille A."/>
            <person name="Sarmiento M."/>
            <person name="Schweighofer K."/>
            <person name="Seshadri R."/>
            <person name="Voytek M.A."/>
        </authorList>
    </citation>
    <scope>NUCLEOTIDE SEQUENCE [LARGE SCALE GENOMIC DNA]</scope>
    <source>
        <strain evidence="3">Az-Fu1 / DSM 15241 / OCM 825</strain>
    </source>
</reference>
<dbReference type="STRING" id="204536.SULAZ_0369"/>
<dbReference type="Proteomes" id="UP000001369">
    <property type="component" value="Chromosome"/>
</dbReference>